<comment type="caution">
    <text evidence="2">The sequence shown here is derived from an EMBL/GenBank/DDBJ whole genome shotgun (WGS) entry which is preliminary data.</text>
</comment>
<keyword evidence="3" id="KW-1185">Reference proteome</keyword>
<dbReference type="EMBL" id="LOED01000069">
    <property type="protein sequence ID" value="KXG73820.1"/>
    <property type="molecule type" value="Genomic_DNA"/>
</dbReference>
<keyword evidence="1" id="KW-0812">Transmembrane</keyword>
<dbReference type="OrthoDB" id="9804380at2"/>
<organism evidence="2 3">
    <name type="scientific">Fervidicola ferrireducens</name>
    <dbReference type="NCBI Taxonomy" id="520764"/>
    <lineage>
        <taxon>Bacteria</taxon>
        <taxon>Bacillati</taxon>
        <taxon>Bacillota</taxon>
        <taxon>Clostridia</taxon>
        <taxon>Thermosediminibacterales</taxon>
        <taxon>Thermosediminibacteraceae</taxon>
        <taxon>Fervidicola</taxon>
    </lineage>
</organism>
<evidence type="ECO:0000313" key="3">
    <source>
        <dbReference type="Proteomes" id="UP000070427"/>
    </source>
</evidence>
<dbReference type="STRING" id="520764.AN618_24530"/>
<feature type="transmembrane region" description="Helical" evidence="1">
    <location>
        <begin position="50"/>
        <end position="75"/>
    </location>
</feature>
<proteinExistence type="predicted"/>
<keyword evidence="1" id="KW-0472">Membrane</keyword>
<gene>
    <name evidence="2" type="ORF">AN618_24530</name>
</gene>
<evidence type="ECO:0000256" key="1">
    <source>
        <dbReference type="SAM" id="Phobius"/>
    </source>
</evidence>
<name>A0A140KZU5_9FIRM</name>
<dbReference type="Gene3D" id="3.40.50.300">
    <property type="entry name" value="P-loop containing nucleotide triphosphate hydrolases"/>
    <property type="match status" value="1"/>
</dbReference>
<reference evidence="2 3" key="1">
    <citation type="submission" date="2015-12" db="EMBL/GenBank/DDBJ databases">
        <title>Draft genome sequnece of Fervidicola ferrireducens strain Y170.</title>
        <authorList>
            <person name="Patel B.K."/>
        </authorList>
    </citation>
    <scope>NUCLEOTIDE SEQUENCE [LARGE SCALE GENOMIC DNA]</scope>
    <source>
        <strain evidence="2 3">Y170</strain>
    </source>
</reference>
<accession>A0A140KZU5</accession>
<dbReference type="AlphaFoldDB" id="A0A140KZU5"/>
<protein>
    <submittedName>
        <fullName evidence="2">Uncharacterized protein</fullName>
    </submittedName>
</protein>
<sequence length="260" mass="29507">MAKIKPQELHQIIIVYLVFGVGGAILSPLYGLVLPLYTITVLIDPHVRVIIGRAFTMTLLYKMLVTIWNFMLMVWESLGILQYPIAIIFFVVGLPRLIVAWLFLVASVLLSGLIPPYITWTCRNEIIANIIPFGREIAYAYTWYQWKKSAERRHKMIYGNRNKQQNSQKDTSEKHEVYGANQQAIAVISNMGTNILMQQNSEEIDDVAEAFKLSAGQKAFLEKAGVGEALIRAGKHVAAVIFTPTVYERKYILGWKGEEE</sequence>
<dbReference type="RefSeq" id="WP_066355597.1">
    <property type="nucleotide sequence ID" value="NZ_LOED01000069.1"/>
</dbReference>
<feature type="transmembrane region" description="Helical" evidence="1">
    <location>
        <begin position="12"/>
        <end position="30"/>
    </location>
</feature>
<feature type="transmembrane region" description="Helical" evidence="1">
    <location>
        <begin position="87"/>
        <end position="114"/>
    </location>
</feature>
<evidence type="ECO:0000313" key="2">
    <source>
        <dbReference type="EMBL" id="KXG73820.1"/>
    </source>
</evidence>
<dbReference type="InParanoid" id="A0A140KZU5"/>
<dbReference type="InterPro" id="IPR027417">
    <property type="entry name" value="P-loop_NTPase"/>
</dbReference>
<keyword evidence="1" id="KW-1133">Transmembrane helix</keyword>
<dbReference type="Proteomes" id="UP000070427">
    <property type="component" value="Unassembled WGS sequence"/>
</dbReference>